<comment type="function">
    <text evidence="4">Dephosphorylates 2-hydroxy-3-keto-5-methylthiopentenyl-1-phosphate (HK-MTPenyl-1-P) yielding 1,2-dihydroxy-3-keto-5-methylthiopentene (DHK-MTPene).</text>
</comment>
<dbReference type="Gene3D" id="3.90.1470.20">
    <property type="match status" value="1"/>
</dbReference>
<keyword evidence="3 4" id="KW-0486">Methionine biosynthesis</keyword>
<comment type="similarity">
    <text evidence="4">Belongs to the HAD-like hydrolase superfamily. MtnX family.</text>
</comment>
<accession>A0A917KAD8</accession>
<dbReference type="PANTHER" id="PTHR28181:SF2">
    <property type="entry name" value="PHOSPHORIC MONOESTER HYDROLASE"/>
    <property type="match status" value="1"/>
</dbReference>
<dbReference type="NCBIfam" id="TIGR01489">
    <property type="entry name" value="DKMTPPase-SF"/>
    <property type="match status" value="1"/>
</dbReference>
<dbReference type="NCBIfam" id="TIGR01488">
    <property type="entry name" value="HAD-SF-IB"/>
    <property type="match status" value="1"/>
</dbReference>
<evidence type="ECO:0000256" key="4">
    <source>
        <dbReference type="HAMAP-Rule" id="MF_01680"/>
    </source>
</evidence>
<dbReference type="GO" id="GO:0043716">
    <property type="term" value="F:2-hydroxy-3-keto-5-methylthiopentenyl-1-phosphate phosphatase activity"/>
    <property type="evidence" value="ECO:0007669"/>
    <property type="project" value="UniProtKB-UniRule"/>
</dbReference>
<name>A0A917KAD8_9BACL</name>
<keyword evidence="1 4" id="KW-0028">Amino-acid biosynthesis</keyword>
<evidence type="ECO:0000256" key="1">
    <source>
        <dbReference type="ARBA" id="ARBA00022605"/>
    </source>
</evidence>
<protein>
    <recommendedName>
        <fullName evidence="4">2-hydroxy-3-keto-5-methylthiopentenyl-1-phosphate phosphatase</fullName>
        <shortName evidence="4">HK-MTPenyl-1-P phosphatase</shortName>
        <ecNumber evidence="4">3.1.3.87</ecNumber>
    </recommendedName>
</protein>
<dbReference type="EC" id="3.1.3.87" evidence="4"/>
<dbReference type="InterPro" id="IPR017718">
    <property type="entry name" value="HAD-SF_hydro_IB_MtnX"/>
</dbReference>
<keyword evidence="7" id="KW-1185">Reference proteome</keyword>
<dbReference type="Proteomes" id="UP000637695">
    <property type="component" value="Unassembled WGS sequence"/>
</dbReference>
<dbReference type="Pfam" id="PF12710">
    <property type="entry name" value="HAD"/>
    <property type="match status" value="1"/>
</dbReference>
<dbReference type="InterPro" id="IPR036412">
    <property type="entry name" value="HAD-like_sf"/>
</dbReference>
<gene>
    <name evidence="4 6" type="primary">mtnX</name>
    <name evidence="6" type="ORF">GCM10010885_14920</name>
</gene>
<dbReference type="InterPro" id="IPR050849">
    <property type="entry name" value="HAD-like_hydrolase_phosphatase"/>
</dbReference>
<dbReference type="PANTHER" id="PTHR28181">
    <property type="entry name" value="UPF0655 PROTEIN YCR015C"/>
    <property type="match status" value="1"/>
</dbReference>
<evidence type="ECO:0000313" key="7">
    <source>
        <dbReference type="Proteomes" id="UP000637695"/>
    </source>
</evidence>
<evidence type="ECO:0000313" key="6">
    <source>
        <dbReference type="EMBL" id="GGJ06811.1"/>
    </source>
</evidence>
<dbReference type="InterPro" id="IPR023214">
    <property type="entry name" value="HAD_sf"/>
</dbReference>
<dbReference type="EMBL" id="BMOY01000021">
    <property type="protein sequence ID" value="GGJ06811.1"/>
    <property type="molecule type" value="Genomic_DNA"/>
</dbReference>
<evidence type="ECO:0000256" key="3">
    <source>
        <dbReference type="ARBA" id="ARBA00023167"/>
    </source>
</evidence>
<dbReference type="AlphaFoldDB" id="A0A917KAD8"/>
<comment type="caution">
    <text evidence="6">The sequence shown here is derived from an EMBL/GenBank/DDBJ whole genome shotgun (WGS) entry which is preliminary data.</text>
</comment>
<keyword evidence="2 4" id="KW-0378">Hydrolase</keyword>
<dbReference type="Gene3D" id="3.40.50.1000">
    <property type="entry name" value="HAD superfamily/HAD-like"/>
    <property type="match status" value="1"/>
</dbReference>
<reference evidence="6" key="2">
    <citation type="submission" date="2020-09" db="EMBL/GenBank/DDBJ databases">
        <authorList>
            <person name="Sun Q."/>
            <person name="Ohkuma M."/>
        </authorList>
    </citation>
    <scope>NUCLEOTIDE SEQUENCE</scope>
    <source>
        <strain evidence="6">JCM 18487</strain>
    </source>
</reference>
<organism evidence="6 7">
    <name type="scientific">Alicyclobacillus cellulosilyticus</name>
    <dbReference type="NCBI Taxonomy" id="1003997"/>
    <lineage>
        <taxon>Bacteria</taxon>
        <taxon>Bacillati</taxon>
        <taxon>Bacillota</taxon>
        <taxon>Bacilli</taxon>
        <taxon>Bacillales</taxon>
        <taxon>Alicyclobacillaceae</taxon>
        <taxon>Alicyclobacillus</taxon>
    </lineage>
</organism>
<dbReference type="InterPro" id="IPR006384">
    <property type="entry name" value="HAD_hydro_PyrdxlP_Pase-like"/>
</dbReference>
<dbReference type="RefSeq" id="WP_188882161.1">
    <property type="nucleotide sequence ID" value="NZ_BMOY01000021.1"/>
</dbReference>
<dbReference type="GO" id="GO:0019509">
    <property type="term" value="P:L-methionine salvage from methylthioadenosine"/>
    <property type="evidence" value="ECO:0007669"/>
    <property type="project" value="UniProtKB-UniRule"/>
</dbReference>
<dbReference type="HAMAP" id="MF_01680">
    <property type="entry name" value="Salvage_MtnX"/>
    <property type="match status" value="1"/>
</dbReference>
<proteinExistence type="inferred from homology"/>
<reference evidence="6" key="1">
    <citation type="journal article" date="2014" name="Int. J. Syst. Evol. Microbiol.">
        <title>Complete genome sequence of Corynebacterium casei LMG S-19264T (=DSM 44701T), isolated from a smear-ripened cheese.</title>
        <authorList>
            <consortium name="US DOE Joint Genome Institute (JGI-PGF)"/>
            <person name="Walter F."/>
            <person name="Albersmeier A."/>
            <person name="Kalinowski J."/>
            <person name="Ruckert C."/>
        </authorList>
    </citation>
    <scope>NUCLEOTIDE SEQUENCE</scope>
    <source>
        <strain evidence="6">JCM 18487</strain>
    </source>
</reference>
<feature type="compositionally biased region" description="Low complexity" evidence="5">
    <location>
        <begin position="15"/>
        <end position="35"/>
    </location>
</feature>
<comment type="catalytic activity">
    <reaction evidence="4">
        <text>2-hydroxy-5-methylsulfanyl-3-oxopent-1-enyl phosphate + H2O = 1,2-dihydroxy-5-(methylsulfanyl)pent-1-en-3-one + phosphate</text>
        <dbReference type="Rhea" id="RHEA:14481"/>
        <dbReference type="ChEBI" id="CHEBI:15377"/>
        <dbReference type="ChEBI" id="CHEBI:43474"/>
        <dbReference type="ChEBI" id="CHEBI:49252"/>
        <dbReference type="ChEBI" id="CHEBI:59505"/>
        <dbReference type="EC" id="3.1.3.87"/>
    </reaction>
</comment>
<sequence>MSGAPRGKGHPPGLAAVRAPEPAAATDAAGRPGAASPSVAIFCDFDGTISENDMIVQIMRRFVPAEAEPLIQAVTERRMSVAEGVGRMFALIPSVRFPEVARFARETVRIRAGFAEFVAFCAARGWPLSVVSGGFDFFVDPALAPYRDKLRVFRNHIDTSGERLRVVWSEPCDELCDGGCGLCKPSVLRRYGQGAARRIVIGDGVTDLKAARMADFVFARAGLLRACAEEGLPHAAFDDFHDIVRGLTELARGGDDFWRKP</sequence>
<dbReference type="SUPFAM" id="SSF56784">
    <property type="entry name" value="HAD-like"/>
    <property type="match status" value="1"/>
</dbReference>
<evidence type="ECO:0000256" key="5">
    <source>
        <dbReference type="SAM" id="MobiDB-lite"/>
    </source>
</evidence>
<comment type="pathway">
    <text evidence="4">Amino-acid biosynthesis; L-methionine biosynthesis via salvage pathway; L-methionine from S-methyl-5-thio-alpha-D-ribose 1-phosphate: step 4/6.</text>
</comment>
<evidence type="ECO:0000256" key="2">
    <source>
        <dbReference type="ARBA" id="ARBA00022801"/>
    </source>
</evidence>
<feature type="region of interest" description="Disordered" evidence="5">
    <location>
        <begin position="1"/>
        <end position="35"/>
    </location>
</feature>